<proteinExistence type="predicted"/>
<protein>
    <submittedName>
        <fullName evidence="2">Uncharacterized protein</fullName>
    </submittedName>
</protein>
<comment type="caution">
    <text evidence="2">The sequence shown here is derived from an EMBL/GenBank/DDBJ whole genome shotgun (WGS) entry which is preliminary data.</text>
</comment>
<evidence type="ECO:0000313" key="2">
    <source>
        <dbReference type="EMBL" id="GAX58262.1"/>
    </source>
</evidence>
<dbReference type="EMBL" id="BDQI01000048">
    <property type="protein sequence ID" value="GAX58262.1"/>
    <property type="molecule type" value="Genomic_DNA"/>
</dbReference>
<dbReference type="RefSeq" id="WP_159064615.1">
    <property type="nucleotide sequence ID" value="NZ_BDQI01000048.1"/>
</dbReference>
<feature type="compositionally biased region" description="Low complexity" evidence="1">
    <location>
        <begin position="9"/>
        <end position="21"/>
    </location>
</feature>
<reference evidence="3" key="1">
    <citation type="submission" date="2017-05" db="EMBL/GenBank/DDBJ databases">
        <title>Streptomyces olivochromogenes NBRC 3561 whole genome shotgun sequence.</title>
        <authorList>
            <person name="Dohra H."/>
            <person name="Kodani S."/>
        </authorList>
    </citation>
    <scope>NUCLEOTIDE SEQUENCE [LARGE SCALE GENOMIC DNA]</scope>
    <source>
        <strain evidence="3">NBRC 3561</strain>
    </source>
</reference>
<sequence length="85" mass="9497">MKTKGAGGAQAQREAQAAKQQARQREEERQGVQTAVGRTEATLRQLEERAMELAQQLHATVKLRARKAPVDLSWRQLAYGVSDPR</sequence>
<gene>
    <name evidence="2" type="ORF">SO3561_09833</name>
</gene>
<keyword evidence="3" id="KW-1185">Reference proteome</keyword>
<evidence type="ECO:0000256" key="1">
    <source>
        <dbReference type="SAM" id="MobiDB-lite"/>
    </source>
</evidence>
<organism evidence="2 3">
    <name type="scientific">Streptomyces olivochromogenes</name>
    <dbReference type="NCBI Taxonomy" id="1963"/>
    <lineage>
        <taxon>Bacteria</taxon>
        <taxon>Bacillati</taxon>
        <taxon>Actinomycetota</taxon>
        <taxon>Actinomycetes</taxon>
        <taxon>Kitasatosporales</taxon>
        <taxon>Streptomycetaceae</taxon>
        <taxon>Streptomyces</taxon>
    </lineage>
</organism>
<evidence type="ECO:0000313" key="3">
    <source>
        <dbReference type="Proteomes" id="UP000217446"/>
    </source>
</evidence>
<dbReference type="AlphaFoldDB" id="A0A250VW69"/>
<name>A0A250VW69_STROL</name>
<feature type="region of interest" description="Disordered" evidence="1">
    <location>
        <begin position="1"/>
        <end position="38"/>
    </location>
</feature>
<accession>A0A250VW69</accession>
<dbReference type="Proteomes" id="UP000217446">
    <property type="component" value="Unassembled WGS sequence"/>
</dbReference>